<dbReference type="AlphaFoldDB" id="C6T6M1"/>
<feature type="non-terminal residue" evidence="1">
    <location>
        <position position="1"/>
    </location>
</feature>
<organism evidence="1">
    <name type="scientific">Glycine max</name>
    <name type="common">Soybean</name>
    <name type="synonym">Glycine hispida</name>
    <dbReference type="NCBI Taxonomy" id="3847"/>
    <lineage>
        <taxon>Eukaryota</taxon>
        <taxon>Viridiplantae</taxon>
        <taxon>Streptophyta</taxon>
        <taxon>Embryophyta</taxon>
        <taxon>Tracheophyta</taxon>
        <taxon>Spermatophyta</taxon>
        <taxon>Magnoliopsida</taxon>
        <taxon>eudicotyledons</taxon>
        <taxon>Gunneridae</taxon>
        <taxon>Pentapetalae</taxon>
        <taxon>rosids</taxon>
        <taxon>fabids</taxon>
        <taxon>Fabales</taxon>
        <taxon>Fabaceae</taxon>
        <taxon>Papilionoideae</taxon>
        <taxon>50 kb inversion clade</taxon>
        <taxon>NPAAA clade</taxon>
        <taxon>indigoferoid/millettioid clade</taxon>
        <taxon>Phaseoleae</taxon>
        <taxon>Glycine</taxon>
        <taxon>Glycine subgen. Soja</taxon>
    </lineage>
</organism>
<evidence type="ECO:0000313" key="1">
    <source>
        <dbReference type="EMBL" id="ACU17463.1"/>
    </source>
</evidence>
<reference evidence="1" key="1">
    <citation type="submission" date="2009-08" db="EMBL/GenBank/DDBJ databases">
        <authorList>
            <person name="Cheung F."/>
            <person name="Xiao Y."/>
            <person name="Chan A."/>
            <person name="Moskal W."/>
            <person name="Town C.D."/>
        </authorList>
    </citation>
    <scope>NUCLEOTIDE SEQUENCE</scope>
</reference>
<protein>
    <submittedName>
        <fullName evidence="1">Uncharacterized protein</fullName>
    </submittedName>
</protein>
<proteinExistence type="evidence at transcript level"/>
<name>C6T6M1_SOYBN</name>
<sequence length="37" mass="4026">SIAQLFGTCPSDPKSPQAISPLKYATHVPKIRLFLSI</sequence>
<accession>C6T6M1</accession>
<dbReference type="EMBL" id="BT093088">
    <property type="protein sequence ID" value="ACU17463.1"/>
    <property type="molecule type" value="mRNA"/>
</dbReference>
<feature type="non-terminal residue" evidence="1">
    <location>
        <position position="37"/>
    </location>
</feature>